<comment type="caution">
    <text evidence="8">The sequence shown here is derived from an EMBL/GenBank/DDBJ whole genome shotgun (WGS) entry which is preliminary data.</text>
</comment>
<keyword evidence="5" id="KW-1133">Transmembrane helix</keyword>
<dbReference type="SMART" id="SM00014">
    <property type="entry name" value="acidPPc"/>
    <property type="match status" value="1"/>
</dbReference>
<dbReference type="CDD" id="cd01610">
    <property type="entry name" value="PAP2_like"/>
    <property type="match status" value="1"/>
</dbReference>
<dbReference type="PANTHER" id="PTHR14969:SF62">
    <property type="entry name" value="DECAPRENYLPHOSPHORYL-5-PHOSPHORIBOSE PHOSPHATASE RV3807C-RELATED"/>
    <property type="match status" value="1"/>
</dbReference>
<gene>
    <name evidence="8" type="ORF">CJ203_09520</name>
</gene>
<sequence>MSNNNSLTAFEVSGLRELQKLLFDAPGVLPTARGLSHFGEHALGWLGISAAGAALDEKRRRKWLAMGAGAFTAHAASVVIKRIVRRRRPHDPRIKVGVGTPSRLSFPSSHATSTSAAMVHLADITGSKLPYAGIPIMMASRMVLGVHYPTDTLAGALLGAGVARAAIEIERQTA</sequence>
<dbReference type="RefSeq" id="WP_034665140.1">
    <property type="nucleotide sequence ID" value="NZ_JBHRZL010000019.1"/>
</dbReference>
<organism evidence="8 9">
    <name type="scientific">Corynebacterium tuscaniense</name>
    <dbReference type="NCBI Taxonomy" id="302449"/>
    <lineage>
        <taxon>Bacteria</taxon>
        <taxon>Bacillati</taxon>
        <taxon>Actinomycetota</taxon>
        <taxon>Actinomycetes</taxon>
        <taxon>Mycobacteriales</taxon>
        <taxon>Corynebacteriaceae</taxon>
        <taxon>Corynebacterium</taxon>
    </lineage>
</organism>
<feature type="domain" description="Phosphatidic acid phosphatase type 2/haloperoxidase" evidence="7">
    <location>
        <begin position="61"/>
        <end position="167"/>
    </location>
</feature>
<dbReference type="Proteomes" id="UP000235836">
    <property type="component" value="Unassembled WGS sequence"/>
</dbReference>
<accession>A0A2N6T3B1</accession>
<evidence type="ECO:0000313" key="8">
    <source>
        <dbReference type="EMBL" id="PMC63762.1"/>
    </source>
</evidence>
<keyword evidence="6" id="KW-0472">Membrane</keyword>
<evidence type="ECO:0000256" key="5">
    <source>
        <dbReference type="ARBA" id="ARBA00022989"/>
    </source>
</evidence>
<keyword evidence="4" id="KW-0378">Hydrolase</keyword>
<keyword evidence="3" id="KW-0812">Transmembrane</keyword>
<protein>
    <submittedName>
        <fullName evidence="8">PAP2 family protein</fullName>
    </submittedName>
</protein>
<dbReference type="PANTHER" id="PTHR14969">
    <property type="entry name" value="SPHINGOSINE-1-PHOSPHATE PHOSPHOHYDROLASE"/>
    <property type="match status" value="1"/>
</dbReference>
<keyword evidence="2" id="KW-1003">Cell membrane</keyword>
<evidence type="ECO:0000256" key="1">
    <source>
        <dbReference type="ARBA" id="ARBA00004651"/>
    </source>
</evidence>
<dbReference type="SUPFAM" id="SSF48317">
    <property type="entry name" value="Acid phosphatase/Vanadium-dependent haloperoxidase"/>
    <property type="match status" value="1"/>
</dbReference>
<dbReference type="EMBL" id="PNHG01000017">
    <property type="protein sequence ID" value="PMC63762.1"/>
    <property type="molecule type" value="Genomic_DNA"/>
</dbReference>
<keyword evidence="9" id="KW-1185">Reference proteome</keyword>
<evidence type="ECO:0000313" key="9">
    <source>
        <dbReference type="Proteomes" id="UP000235836"/>
    </source>
</evidence>
<evidence type="ECO:0000256" key="2">
    <source>
        <dbReference type="ARBA" id="ARBA00022475"/>
    </source>
</evidence>
<reference evidence="8 9" key="1">
    <citation type="submission" date="2017-09" db="EMBL/GenBank/DDBJ databases">
        <title>Bacterial strain isolated from the female urinary microbiota.</title>
        <authorList>
            <person name="Thomas-White K."/>
            <person name="Kumar N."/>
            <person name="Forster S."/>
            <person name="Putonti C."/>
            <person name="Lawley T."/>
            <person name="Wolfe A.J."/>
        </authorList>
    </citation>
    <scope>NUCLEOTIDE SEQUENCE [LARGE SCALE GENOMIC DNA]</scope>
    <source>
        <strain evidence="8 9">UMB0792</strain>
    </source>
</reference>
<dbReference type="GO" id="GO:0016787">
    <property type="term" value="F:hydrolase activity"/>
    <property type="evidence" value="ECO:0007669"/>
    <property type="project" value="UniProtKB-KW"/>
</dbReference>
<dbReference type="InterPro" id="IPR000326">
    <property type="entry name" value="PAP2/HPO"/>
</dbReference>
<dbReference type="InterPro" id="IPR036938">
    <property type="entry name" value="PAP2/HPO_sf"/>
</dbReference>
<name>A0A2N6T3B1_9CORY</name>
<proteinExistence type="predicted"/>
<evidence type="ECO:0000256" key="4">
    <source>
        <dbReference type="ARBA" id="ARBA00022801"/>
    </source>
</evidence>
<evidence type="ECO:0000259" key="7">
    <source>
        <dbReference type="SMART" id="SM00014"/>
    </source>
</evidence>
<comment type="subcellular location">
    <subcellularLocation>
        <location evidence="1">Cell membrane</location>
        <topology evidence="1">Multi-pass membrane protein</topology>
    </subcellularLocation>
</comment>
<evidence type="ECO:0000256" key="6">
    <source>
        <dbReference type="ARBA" id="ARBA00023136"/>
    </source>
</evidence>
<dbReference type="Gene3D" id="1.20.144.10">
    <property type="entry name" value="Phosphatidic acid phosphatase type 2/haloperoxidase"/>
    <property type="match status" value="1"/>
</dbReference>
<dbReference type="Pfam" id="PF01569">
    <property type="entry name" value="PAP2"/>
    <property type="match status" value="1"/>
</dbReference>
<evidence type="ECO:0000256" key="3">
    <source>
        <dbReference type="ARBA" id="ARBA00022692"/>
    </source>
</evidence>
<dbReference type="GO" id="GO:0005886">
    <property type="term" value="C:plasma membrane"/>
    <property type="evidence" value="ECO:0007669"/>
    <property type="project" value="UniProtKB-SubCell"/>
</dbReference>
<dbReference type="AlphaFoldDB" id="A0A2N6T3B1"/>